<evidence type="ECO:0000313" key="3">
    <source>
        <dbReference type="EMBL" id="KAJ3219799.1"/>
    </source>
</evidence>
<feature type="transmembrane region" description="Helical" evidence="2">
    <location>
        <begin position="96"/>
        <end position="120"/>
    </location>
</feature>
<evidence type="ECO:0000256" key="2">
    <source>
        <dbReference type="SAM" id="Phobius"/>
    </source>
</evidence>
<keyword evidence="2" id="KW-1133">Transmembrane helix</keyword>
<evidence type="ECO:0008006" key="5">
    <source>
        <dbReference type="Google" id="ProtNLM"/>
    </source>
</evidence>
<accession>A0AAD5U0I3</accession>
<protein>
    <recommendedName>
        <fullName evidence="5">Transmembrane protein</fullName>
    </recommendedName>
</protein>
<dbReference type="AlphaFoldDB" id="A0AAD5U0I3"/>
<evidence type="ECO:0000313" key="4">
    <source>
        <dbReference type="Proteomes" id="UP001211065"/>
    </source>
</evidence>
<gene>
    <name evidence="3" type="ORF">HK099_004571</name>
</gene>
<comment type="caution">
    <text evidence="3">The sequence shown here is derived from an EMBL/GenBank/DDBJ whole genome shotgun (WGS) entry which is preliminary data.</text>
</comment>
<keyword evidence="1" id="KW-0175">Coiled coil</keyword>
<dbReference type="Proteomes" id="UP001211065">
    <property type="component" value="Unassembled WGS sequence"/>
</dbReference>
<feature type="coiled-coil region" evidence="1">
    <location>
        <begin position="155"/>
        <end position="200"/>
    </location>
</feature>
<organism evidence="3 4">
    <name type="scientific">Clydaea vesicula</name>
    <dbReference type="NCBI Taxonomy" id="447962"/>
    <lineage>
        <taxon>Eukaryota</taxon>
        <taxon>Fungi</taxon>
        <taxon>Fungi incertae sedis</taxon>
        <taxon>Chytridiomycota</taxon>
        <taxon>Chytridiomycota incertae sedis</taxon>
        <taxon>Chytridiomycetes</taxon>
        <taxon>Lobulomycetales</taxon>
        <taxon>Lobulomycetaceae</taxon>
        <taxon>Clydaea</taxon>
    </lineage>
</organism>
<dbReference type="EMBL" id="JADGJW010000327">
    <property type="protein sequence ID" value="KAJ3219799.1"/>
    <property type="molecule type" value="Genomic_DNA"/>
</dbReference>
<proteinExistence type="predicted"/>
<keyword evidence="4" id="KW-1185">Reference proteome</keyword>
<keyword evidence="2" id="KW-0472">Membrane</keyword>
<reference evidence="3" key="1">
    <citation type="submission" date="2020-05" db="EMBL/GenBank/DDBJ databases">
        <title>Phylogenomic resolution of chytrid fungi.</title>
        <authorList>
            <person name="Stajich J.E."/>
            <person name="Amses K."/>
            <person name="Simmons R."/>
            <person name="Seto K."/>
            <person name="Myers J."/>
            <person name="Bonds A."/>
            <person name="Quandt C.A."/>
            <person name="Barry K."/>
            <person name="Liu P."/>
            <person name="Grigoriev I."/>
            <person name="Longcore J.E."/>
            <person name="James T.Y."/>
        </authorList>
    </citation>
    <scope>NUCLEOTIDE SEQUENCE</scope>
    <source>
        <strain evidence="3">JEL0476</strain>
    </source>
</reference>
<keyword evidence="2" id="KW-0812">Transmembrane</keyword>
<sequence length="284" mass="31934">MSSTNSSFATIFSTTTLSKSSFNSSTASRTSSLSSLQVTTTPLSSNDSFSGNSTNFNISTSISSTTSIIPVILTPTPVNSGNEQNSLELKYLNIPLLAWVIIGIVALLLIVAVIYFIFFFDKNKLRENKKKKILRKKNVGVSNAHTLESIQPHFIENYDNHVDEAIMNVVKARQQELDRLNEIERKKKIEEEKRKAALNKVNVGSNGQFKKTKVFNKEEMTKKLAKRPLNNHVTDLEKQTKINKFRKTLLNEAPNLKSTTTLNETPIVKTDEENNNMNPIPEKK</sequence>
<name>A0AAD5U0I3_9FUNG</name>
<evidence type="ECO:0000256" key="1">
    <source>
        <dbReference type="SAM" id="Coils"/>
    </source>
</evidence>